<dbReference type="GO" id="GO:0008381">
    <property type="term" value="F:mechanosensitive monoatomic ion channel activity"/>
    <property type="evidence" value="ECO:0007669"/>
    <property type="project" value="InterPro"/>
</dbReference>
<dbReference type="AlphaFoldDB" id="A0A9D1PKW6"/>
<evidence type="ECO:0000256" key="2">
    <source>
        <dbReference type="ARBA" id="ARBA00022692"/>
    </source>
</evidence>
<feature type="transmembrane region" description="Helical" evidence="5">
    <location>
        <begin position="91"/>
        <end position="119"/>
    </location>
</feature>
<dbReference type="InterPro" id="IPR010920">
    <property type="entry name" value="LSM_dom_sf"/>
</dbReference>
<keyword evidence="4 5" id="KW-0472">Membrane</keyword>
<dbReference type="InterPro" id="IPR006685">
    <property type="entry name" value="MscS_channel_2nd"/>
</dbReference>
<dbReference type="InterPro" id="IPR045275">
    <property type="entry name" value="MscS_archaea/bacteria_type"/>
</dbReference>
<evidence type="ECO:0000256" key="4">
    <source>
        <dbReference type="ARBA" id="ARBA00023136"/>
    </source>
</evidence>
<organism evidence="7 8">
    <name type="scientific">Candidatus Pseudogracilibacillus intestinigallinarum</name>
    <dbReference type="NCBI Taxonomy" id="2838742"/>
    <lineage>
        <taxon>Bacteria</taxon>
        <taxon>Bacillati</taxon>
        <taxon>Bacillota</taxon>
        <taxon>Bacilli</taxon>
        <taxon>Bacillales</taxon>
        <taxon>Bacillaceae</taxon>
        <taxon>Pseudogracilibacillus</taxon>
    </lineage>
</organism>
<dbReference type="PANTHER" id="PTHR30221:SF18">
    <property type="entry name" value="SLL0590 PROTEIN"/>
    <property type="match status" value="1"/>
</dbReference>
<dbReference type="SUPFAM" id="SSF50182">
    <property type="entry name" value="Sm-like ribonucleoproteins"/>
    <property type="match status" value="1"/>
</dbReference>
<dbReference type="PANTHER" id="PTHR30221">
    <property type="entry name" value="SMALL-CONDUCTANCE MECHANOSENSITIVE CHANNEL"/>
    <property type="match status" value="1"/>
</dbReference>
<reference evidence="7" key="2">
    <citation type="submission" date="2021-04" db="EMBL/GenBank/DDBJ databases">
        <authorList>
            <person name="Gilroy R."/>
        </authorList>
    </citation>
    <scope>NUCLEOTIDE SEQUENCE</scope>
    <source>
        <strain evidence="7">CHK169-2315</strain>
    </source>
</reference>
<name>A0A9D1PKW6_9BACI</name>
<reference evidence="7" key="1">
    <citation type="journal article" date="2021" name="PeerJ">
        <title>Extensive microbial diversity within the chicken gut microbiome revealed by metagenomics and culture.</title>
        <authorList>
            <person name="Gilroy R."/>
            <person name="Ravi A."/>
            <person name="Getino M."/>
            <person name="Pursley I."/>
            <person name="Horton D.L."/>
            <person name="Alikhan N.F."/>
            <person name="Baker D."/>
            <person name="Gharbi K."/>
            <person name="Hall N."/>
            <person name="Watson M."/>
            <person name="Adriaenssens E.M."/>
            <person name="Foster-Nyarko E."/>
            <person name="Jarju S."/>
            <person name="Secka A."/>
            <person name="Antonio M."/>
            <person name="Oren A."/>
            <person name="Chaudhuri R.R."/>
            <person name="La Ragione R."/>
            <person name="Hildebrand F."/>
            <person name="Pallen M.J."/>
        </authorList>
    </citation>
    <scope>NUCLEOTIDE SEQUENCE</scope>
    <source>
        <strain evidence="7">CHK169-2315</strain>
    </source>
</reference>
<evidence type="ECO:0000259" key="6">
    <source>
        <dbReference type="Pfam" id="PF00924"/>
    </source>
</evidence>
<evidence type="ECO:0000256" key="1">
    <source>
        <dbReference type="ARBA" id="ARBA00004370"/>
    </source>
</evidence>
<evidence type="ECO:0000256" key="5">
    <source>
        <dbReference type="SAM" id="Phobius"/>
    </source>
</evidence>
<evidence type="ECO:0000313" key="8">
    <source>
        <dbReference type="Proteomes" id="UP000823937"/>
    </source>
</evidence>
<dbReference type="Gene3D" id="2.30.30.60">
    <property type="match status" value="1"/>
</dbReference>
<feature type="transmembrane region" description="Helical" evidence="5">
    <location>
        <begin position="67"/>
        <end position="85"/>
    </location>
</feature>
<feature type="domain" description="Mechanosensitive ion channel MscS" evidence="6">
    <location>
        <begin position="109"/>
        <end position="179"/>
    </location>
</feature>
<dbReference type="Pfam" id="PF00924">
    <property type="entry name" value="MS_channel_2nd"/>
    <property type="match status" value="1"/>
</dbReference>
<keyword evidence="2 5" id="KW-0812">Transmembrane</keyword>
<accession>A0A9D1PKW6</accession>
<evidence type="ECO:0000313" key="7">
    <source>
        <dbReference type="EMBL" id="HIV74281.1"/>
    </source>
</evidence>
<evidence type="ECO:0000256" key="3">
    <source>
        <dbReference type="ARBA" id="ARBA00022989"/>
    </source>
</evidence>
<comment type="subcellular location">
    <subcellularLocation>
        <location evidence="1">Membrane</location>
    </subcellularLocation>
</comment>
<dbReference type="InterPro" id="IPR023408">
    <property type="entry name" value="MscS_beta-dom_sf"/>
</dbReference>
<proteinExistence type="predicted"/>
<dbReference type="Proteomes" id="UP000823937">
    <property type="component" value="Unassembled WGS sequence"/>
</dbReference>
<protein>
    <submittedName>
        <fullName evidence="7">Mechanosensitive ion channel family protein</fullName>
    </submittedName>
</protein>
<dbReference type="EMBL" id="DXHX01000061">
    <property type="protein sequence ID" value="HIV74281.1"/>
    <property type="molecule type" value="Genomic_DNA"/>
</dbReference>
<sequence length="301" mass="35509">MSDILLDYFSEWLEKMFATFTTSDVYIDKIALTAMFVLFALFLHIFFKKIIKKNVTNIKDQFLWKKISKRIISTLLTIVIFAIWIRSLNAFMMILLLLGIFVVFIVKGLTNNLIGYFVIKHGKYFKEGHRIEINDVMGDVVAVKFTHFELLEVRKWLSSDSNTGRMIKFPNKTIFEETIEVVGRKYAYVWHEIQFILTYESNWQEAEKIMQEAGDRYYADFIQDSKERGDDLITEAEEQYKPVFALNSNEDGIIVTLRYMVDYRKGTATKTRFHREILPKFHAHPEIDYAVTDVRILEIPK</sequence>
<dbReference type="GO" id="GO:0016020">
    <property type="term" value="C:membrane"/>
    <property type="evidence" value="ECO:0007669"/>
    <property type="project" value="UniProtKB-SubCell"/>
</dbReference>
<gene>
    <name evidence="7" type="ORF">H9895_04280</name>
</gene>
<keyword evidence="3 5" id="KW-1133">Transmembrane helix</keyword>
<feature type="transmembrane region" description="Helical" evidence="5">
    <location>
        <begin position="30"/>
        <end position="47"/>
    </location>
</feature>
<comment type="caution">
    <text evidence="7">The sequence shown here is derived from an EMBL/GenBank/DDBJ whole genome shotgun (WGS) entry which is preliminary data.</text>
</comment>